<feature type="transmembrane region" description="Helical" evidence="8">
    <location>
        <begin position="137"/>
        <end position="161"/>
    </location>
</feature>
<dbReference type="OrthoDB" id="2381188at2"/>
<dbReference type="GO" id="GO:0009847">
    <property type="term" value="P:spore germination"/>
    <property type="evidence" value="ECO:0007669"/>
    <property type="project" value="InterPro"/>
</dbReference>
<feature type="transmembrane region" description="Helical" evidence="8">
    <location>
        <begin position="9"/>
        <end position="31"/>
    </location>
</feature>
<keyword evidence="10" id="KW-1185">Reference proteome</keyword>
<evidence type="ECO:0000256" key="7">
    <source>
        <dbReference type="ARBA" id="ARBA00023136"/>
    </source>
</evidence>
<feature type="transmembrane region" description="Helical" evidence="8">
    <location>
        <begin position="270"/>
        <end position="289"/>
    </location>
</feature>
<proteinExistence type="inferred from homology"/>
<feature type="transmembrane region" description="Helical" evidence="8">
    <location>
        <begin position="37"/>
        <end position="58"/>
    </location>
</feature>
<dbReference type="EMBL" id="CCDP010000002">
    <property type="protein sequence ID" value="CDQ40409.1"/>
    <property type="molecule type" value="Genomic_DNA"/>
</dbReference>
<feature type="transmembrane region" description="Helical" evidence="8">
    <location>
        <begin position="301"/>
        <end position="319"/>
    </location>
</feature>
<keyword evidence="7 8" id="KW-0472">Membrane</keyword>
<evidence type="ECO:0000313" key="10">
    <source>
        <dbReference type="Proteomes" id="UP000028875"/>
    </source>
</evidence>
<keyword evidence="3" id="KW-0813">Transport</keyword>
<evidence type="ECO:0000256" key="5">
    <source>
        <dbReference type="ARBA" id="ARBA00022692"/>
    </source>
</evidence>
<evidence type="ECO:0000256" key="3">
    <source>
        <dbReference type="ARBA" id="ARBA00022448"/>
    </source>
</evidence>
<evidence type="ECO:0000256" key="8">
    <source>
        <dbReference type="SAM" id="Phobius"/>
    </source>
</evidence>
<dbReference type="GO" id="GO:0016020">
    <property type="term" value="C:membrane"/>
    <property type="evidence" value="ECO:0007669"/>
    <property type="project" value="UniProtKB-SubCell"/>
</dbReference>
<evidence type="ECO:0000256" key="6">
    <source>
        <dbReference type="ARBA" id="ARBA00022989"/>
    </source>
</evidence>
<feature type="transmembrane region" description="Helical" evidence="8">
    <location>
        <begin position="78"/>
        <end position="98"/>
    </location>
</feature>
<dbReference type="STRING" id="1462526.BN990_02731"/>
<dbReference type="Pfam" id="PF03845">
    <property type="entry name" value="Spore_permease"/>
    <property type="match status" value="1"/>
</dbReference>
<feature type="transmembrane region" description="Helical" evidence="8">
    <location>
        <begin position="214"/>
        <end position="239"/>
    </location>
</feature>
<comment type="similarity">
    <text evidence="2">Belongs to the amino acid-polyamine-organocation (APC) superfamily. Spore germination protein (SGP) (TC 2.A.3.9) family.</text>
</comment>
<protein>
    <submittedName>
        <fullName evidence="9">Spore germination protein (Amino acid permease)</fullName>
    </submittedName>
</protein>
<evidence type="ECO:0000256" key="2">
    <source>
        <dbReference type="ARBA" id="ARBA00007998"/>
    </source>
</evidence>
<keyword evidence="6 8" id="KW-1133">Transmembrane helix</keyword>
<gene>
    <name evidence="9" type="ORF">BN990_02731</name>
</gene>
<comment type="caution">
    <text evidence="9">The sequence shown here is derived from an EMBL/GenBank/DDBJ whole genome shotgun (WGS) entry which is preliminary data.</text>
</comment>
<accession>A0A024QD35</accession>
<feature type="transmembrane region" description="Helical" evidence="8">
    <location>
        <begin position="110"/>
        <end position="130"/>
    </location>
</feature>
<dbReference type="RefSeq" id="WP_038245465.1">
    <property type="nucleotide sequence ID" value="NZ_BNER01000004.1"/>
</dbReference>
<dbReference type="Proteomes" id="UP000028875">
    <property type="component" value="Unassembled WGS sequence"/>
</dbReference>
<organism evidence="9 10">
    <name type="scientific">Virgibacillus massiliensis</name>
    <dbReference type="NCBI Taxonomy" id="1462526"/>
    <lineage>
        <taxon>Bacteria</taxon>
        <taxon>Bacillati</taxon>
        <taxon>Bacillota</taxon>
        <taxon>Bacilli</taxon>
        <taxon>Bacillales</taxon>
        <taxon>Bacillaceae</taxon>
        <taxon>Virgibacillus</taxon>
    </lineage>
</organism>
<reference evidence="9 10" key="1">
    <citation type="submission" date="2014-03" db="EMBL/GenBank/DDBJ databases">
        <authorList>
            <person name="Urmite Genomes U."/>
        </authorList>
    </citation>
    <scope>NUCLEOTIDE SEQUENCE [LARGE SCALE GENOMIC DNA]</scope>
    <source>
        <strain evidence="9 10">Vm-5</strain>
    </source>
</reference>
<reference evidence="10" key="2">
    <citation type="submission" date="2014-05" db="EMBL/GenBank/DDBJ databases">
        <title>Draft genome sequence of Virgibacillus massiliensis Vm-5.</title>
        <authorList>
            <person name="Khelaifia S."/>
            <person name="Croce O."/>
            <person name="Lagier J.C."/>
            <person name="Raoult D."/>
        </authorList>
    </citation>
    <scope>NUCLEOTIDE SEQUENCE [LARGE SCALE GENOMIC DNA]</scope>
    <source>
        <strain evidence="10">Vm-5</strain>
    </source>
</reference>
<keyword evidence="4" id="KW-0309">Germination</keyword>
<dbReference type="InterPro" id="IPR004761">
    <property type="entry name" value="Spore_GerAB"/>
</dbReference>
<keyword evidence="5 8" id="KW-0812">Transmembrane</keyword>
<dbReference type="PANTHER" id="PTHR34975">
    <property type="entry name" value="SPORE GERMINATION PROTEIN A2"/>
    <property type="match status" value="1"/>
</dbReference>
<dbReference type="eggNOG" id="ENOG502Z93X">
    <property type="taxonomic scope" value="Bacteria"/>
</dbReference>
<evidence type="ECO:0000313" key="9">
    <source>
        <dbReference type="EMBL" id="CDQ40409.1"/>
    </source>
</evidence>
<feature type="transmembrane region" description="Helical" evidence="8">
    <location>
        <begin position="331"/>
        <end position="355"/>
    </location>
</feature>
<dbReference type="PANTHER" id="PTHR34975:SF2">
    <property type="entry name" value="SPORE GERMINATION PROTEIN A2"/>
    <property type="match status" value="1"/>
</dbReference>
<dbReference type="NCBIfam" id="TIGR00912">
    <property type="entry name" value="2A0309"/>
    <property type="match status" value="1"/>
</dbReference>
<sequence>MSKISISQFFAILLLATGLSNHVLVIPILINAAGRDAWLSVIIGYMVFTIFSPVVLYVLKGINATSVFDWLTTNYSRFLSRVIGLLFLLFFVVAGWITLKETTMWTDETYLFETPNLVIALFLLGTSFYISYGRLNVIAICAGVLLPLVIIFGIFVAIGTIPDKDYMLVTPVLVENTWKDVFRGALFSLGSIIEVALLLLLLQHQVIKRIQFKHMLILILFLCILTAGPLLGSIAAFGVEEAERMRFPAFFQWRILGLGNYFNHLDFLSIYQWLSGNFIRLAATLYILTQILQIHSRAKRIFVQLFICFFYILFTIAPITDEAFFSFLANYYYIGGGILGICIIFILTVLIAIANGRRNKAHAKK</sequence>
<dbReference type="AlphaFoldDB" id="A0A024QD35"/>
<feature type="transmembrane region" description="Helical" evidence="8">
    <location>
        <begin position="181"/>
        <end position="202"/>
    </location>
</feature>
<comment type="subcellular location">
    <subcellularLocation>
        <location evidence="1">Membrane</location>
        <topology evidence="1">Multi-pass membrane protein</topology>
    </subcellularLocation>
</comment>
<name>A0A024QD35_9BACI</name>
<evidence type="ECO:0000256" key="4">
    <source>
        <dbReference type="ARBA" id="ARBA00022544"/>
    </source>
</evidence>
<evidence type="ECO:0000256" key="1">
    <source>
        <dbReference type="ARBA" id="ARBA00004141"/>
    </source>
</evidence>